<accession>A0ABN6J066</accession>
<keyword evidence="1" id="KW-1133">Transmembrane helix</keyword>
<proteinExistence type="predicted"/>
<keyword evidence="3" id="KW-1185">Reference proteome</keyword>
<dbReference type="Proteomes" id="UP000824633">
    <property type="component" value="Chromosome"/>
</dbReference>
<feature type="transmembrane region" description="Helical" evidence="1">
    <location>
        <begin position="6"/>
        <end position="25"/>
    </location>
</feature>
<keyword evidence="1" id="KW-0472">Membrane</keyword>
<keyword evidence="1" id="KW-0812">Transmembrane</keyword>
<evidence type="ECO:0000313" key="2">
    <source>
        <dbReference type="EMBL" id="BCZ47740.1"/>
    </source>
</evidence>
<sequence length="113" mass="13239">MDIGTILILSMILFVIIYFSVRLAINPLLNKTEKIITENNNIGLVKLRDIEILSDTELEQVIKLYKNKSVDKKDYEQYQKYAKVLNELKEIGYLSVEQYSSKANKLKKYFKVD</sequence>
<evidence type="ECO:0008006" key="4">
    <source>
        <dbReference type="Google" id="ProtNLM"/>
    </source>
</evidence>
<dbReference type="EMBL" id="AP024849">
    <property type="protein sequence ID" value="BCZ47740.1"/>
    <property type="molecule type" value="Genomic_DNA"/>
</dbReference>
<reference evidence="3" key="1">
    <citation type="submission" date="2021-07" db="EMBL/GenBank/DDBJ databases">
        <title>Complete genome sequencing of a Clostridium isolate.</title>
        <authorList>
            <person name="Ueki A."/>
            <person name="Tonouchi A."/>
        </authorList>
    </citation>
    <scope>NUCLEOTIDE SEQUENCE [LARGE SCALE GENOMIC DNA]</scope>
    <source>
        <strain evidence="3">C5S11</strain>
    </source>
</reference>
<gene>
    <name evidence="2" type="ORF">psyc5s11_38070</name>
</gene>
<protein>
    <recommendedName>
        <fullName evidence="4">SHOCT domain-containing protein</fullName>
    </recommendedName>
</protein>
<evidence type="ECO:0000256" key="1">
    <source>
        <dbReference type="SAM" id="Phobius"/>
    </source>
</evidence>
<name>A0ABN6J066_9CLOT</name>
<dbReference type="RefSeq" id="WP_224034061.1">
    <property type="nucleotide sequence ID" value="NZ_AP024849.1"/>
</dbReference>
<organism evidence="2 3">
    <name type="scientific">Clostridium gelidum</name>
    <dbReference type="NCBI Taxonomy" id="704125"/>
    <lineage>
        <taxon>Bacteria</taxon>
        <taxon>Bacillati</taxon>
        <taxon>Bacillota</taxon>
        <taxon>Clostridia</taxon>
        <taxon>Eubacteriales</taxon>
        <taxon>Clostridiaceae</taxon>
        <taxon>Clostridium</taxon>
    </lineage>
</organism>
<evidence type="ECO:0000313" key="3">
    <source>
        <dbReference type="Proteomes" id="UP000824633"/>
    </source>
</evidence>